<name>A0ABT4VUH8_9HYPH</name>
<evidence type="ECO:0000313" key="3">
    <source>
        <dbReference type="Proteomes" id="UP001148313"/>
    </source>
</evidence>
<gene>
    <name evidence="2" type="ORF">OOZ53_23620</name>
</gene>
<dbReference type="CDD" id="cd03311">
    <property type="entry name" value="CIMS_C_terminal_like"/>
    <property type="match status" value="1"/>
</dbReference>
<dbReference type="InterPro" id="IPR038071">
    <property type="entry name" value="UROD/MetE-like_sf"/>
</dbReference>
<dbReference type="Proteomes" id="UP001148313">
    <property type="component" value="Unassembled WGS sequence"/>
</dbReference>
<dbReference type="PANTHER" id="PTHR43844">
    <property type="entry name" value="METHIONINE SYNTHASE"/>
    <property type="match status" value="1"/>
</dbReference>
<comment type="caution">
    <text evidence="2">The sequence shown here is derived from an EMBL/GenBank/DDBJ whole genome shotgun (WGS) entry which is preliminary data.</text>
</comment>
<dbReference type="EMBL" id="JAPJZH010000022">
    <property type="protein sequence ID" value="MDA4848367.1"/>
    <property type="molecule type" value="Genomic_DNA"/>
</dbReference>
<feature type="domain" description="Cobalamin-independent methionine synthase MetE C-terminal/archaeal" evidence="1">
    <location>
        <begin position="136"/>
        <end position="354"/>
    </location>
</feature>
<evidence type="ECO:0000259" key="1">
    <source>
        <dbReference type="Pfam" id="PF01717"/>
    </source>
</evidence>
<dbReference type="SUPFAM" id="SSF51726">
    <property type="entry name" value="UROD/MetE-like"/>
    <property type="match status" value="1"/>
</dbReference>
<protein>
    <submittedName>
        <fullName evidence="2">Cobalamin-independent methionine synthase II family protein</fullName>
    </submittedName>
</protein>
<dbReference type="Pfam" id="PF01717">
    <property type="entry name" value="Meth_synt_2"/>
    <property type="match status" value="1"/>
</dbReference>
<reference evidence="2" key="1">
    <citation type="submission" date="2022-11" db="EMBL/GenBank/DDBJ databases">
        <title>Hoeflea poritis sp. nov., isolated from scleractinian coral Porites lutea.</title>
        <authorList>
            <person name="Zhang G."/>
            <person name="Wei Q."/>
            <person name="Cai L."/>
        </authorList>
    </citation>
    <scope>NUCLEOTIDE SEQUENCE</scope>
    <source>
        <strain evidence="2">E7-10</strain>
    </source>
</reference>
<organism evidence="2 3">
    <name type="scientific">Hoeflea poritis</name>
    <dbReference type="NCBI Taxonomy" id="2993659"/>
    <lineage>
        <taxon>Bacteria</taxon>
        <taxon>Pseudomonadati</taxon>
        <taxon>Pseudomonadota</taxon>
        <taxon>Alphaproteobacteria</taxon>
        <taxon>Hyphomicrobiales</taxon>
        <taxon>Rhizobiaceae</taxon>
        <taxon>Hoeflea</taxon>
    </lineage>
</organism>
<dbReference type="RefSeq" id="WP_271092228.1">
    <property type="nucleotide sequence ID" value="NZ_JAPJZH010000022.1"/>
</dbReference>
<dbReference type="Gene3D" id="3.20.20.210">
    <property type="match status" value="1"/>
</dbReference>
<sequence length="393" mass="43559">MRTSKERILTTHVGSLPRPHDLLDILKLKMDGADYDAGALDAQIAASVDQMVTQQVDAGIDIVADGEMSKPGHAIYIEERLTGYEQRPGFDTGYYAAEKKAFPEYYEDYFARAHLGGAIAPAHPVICVGPVEYVGHEALKKDLENLRASCTKHGVEEAFMPCAAVTGVGHNEYYGSQEEYMYAVADALSVEYNAIIDAGFLLQVDDPFLPHVYMDTSLSEKERLAKANMFVETVNHSIRGIPAEKIRYHTCYGINQGPRVHEPDLPMMVNEVLKVNAGAYSFEAGNPRHEHEYHLWEEVKLPDGKLVAPGVITHASSVVEHPEYIAERIVRFADRCGRENVLASTDCGFSSQAIYKTEVENRVVWAKLSALAQGAKIASDKLWGRVGTERRAM</sequence>
<evidence type="ECO:0000313" key="2">
    <source>
        <dbReference type="EMBL" id="MDA4848367.1"/>
    </source>
</evidence>
<keyword evidence="3" id="KW-1185">Reference proteome</keyword>
<accession>A0ABT4VUH8</accession>
<dbReference type="PANTHER" id="PTHR43844:SF2">
    <property type="entry name" value="SYNTHASE, VITAMIN-B12 INDEPENDENT, PUTATIVE (AFU_ORTHOLOGUE AFUA_3G12060)-RELATED"/>
    <property type="match status" value="1"/>
</dbReference>
<proteinExistence type="predicted"/>
<dbReference type="InterPro" id="IPR002629">
    <property type="entry name" value="Met_Synth_C/arc"/>
</dbReference>